<dbReference type="PROSITE" id="PS51387">
    <property type="entry name" value="FAD_PCMH"/>
    <property type="match status" value="1"/>
</dbReference>
<comment type="similarity">
    <text evidence="19">Belongs to the MurB family.</text>
</comment>
<dbReference type="GO" id="GO:0008360">
    <property type="term" value="P:regulation of cell shape"/>
    <property type="evidence" value="ECO:0007669"/>
    <property type="project" value="UniProtKB-KW"/>
</dbReference>
<keyword evidence="12 19" id="KW-0133">Cell shape</keyword>
<dbReference type="GO" id="GO:0009252">
    <property type="term" value="P:peptidoglycan biosynthetic process"/>
    <property type="evidence" value="ECO:0007669"/>
    <property type="project" value="UniProtKB-UniRule"/>
</dbReference>
<keyword evidence="21" id="KW-1185">Reference proteome</keyword>
<dbReference type="InterPro" id="IPR006094">
    <property type="entry name" value="Oxid_FAD_bind_N"/>
</dbReference>
<keyword evidence="11 19" id="KW-0521">NADP</keyword>
<keyword evidence="16 19" id="KW-0961">Cell wall biogenesis/degradation</keyword>
<evidence type="ECO:0000256" key="19">
    <source>
        <dbReference type="HAMAP-Rule" id="MF_00037"/>
    </source>
</evidence>
<keyword evidence="15 19" id="KW-0131">Cell cycle</keyword>
<dbReference type="Pfam" id="PF02873">
    <property type="entry name" value="MurB_C"/>
    <property type="match status" value="1"/>
</dbReference>
<dbReference type="InterPro" id="IPR036318">
    <property type="entry name" value="FAD-bd_PCMH-like_sf"/>
</dbReference>
<keyword evidence="7 19" id="KW-0963">Cytoplasm</keyword>
<sequence>MPAAPTLLHHVSLRSYNTFGIDAQARLFAAFASVEELQALLRLPEVQQTEKLVLGGGSNLLFTRDFDGVVLKNEIRGLDLLPGEDDRTALLRAGAGESWHGVVEYALGQGLSGLENLSLIPGTVGAAPLQNIGAYGVELKDAFDHLEAVEISSGQLRAFSHEECGFGYRESVFKGPLKNQYIVTGVVLRLRREHRPNVSYGAIRTTLEEMGISADEPTPQQVSQAVISIRRSKLPDPAQIGNAGSFFKNPEVSQHKFEELKARFPDLPGYPVPGGVKVPAGWLIEQCGWKGHRAGPGGNYGVHAHQALVLVNHGGATGAEVRALAEEIMASVREKFGIELHPEVNIL</sequence>
<dbReference type="AlphaFoldDB" id="A0A7L4ZT85"/>
<evidence type="ECO:0000256" key="14">
    <source>
        <dbReference type="ARBA" id="ARBA00023002"/>
    </source>
</evidence>
<evidence type="ECO:0000256" key="8">
    <source>
        <dbReference type="ARBA" id="ARBA00022618"/>
    </source>
</evidence>
<comment type="subcellular location">
    <subcellularLocation>
        <location evidence="3 19">Cytoplasm</location>
    </subcellularLocation>
</comment>
<evidence type="ECO:0000256" key="1">
    <source>
        <dbReference type="ARBA" id="ARBA00001974"/>
    </source>
</evidence>
<dbReference type="PANTHER" id="PTHR21071:SF4">
    <property type="entry name" value="UDP-N-ACETYLENOLPYRUVOYLGLUCOSAMINE REDUCTASE"/>
    <property type="match status" value="1"/>
</dbReference>
<gene>
    <name evidence="19 20" type="primary">murB</name>
    <name evidence="20" type="ORF">F0P96_16180</name>
</gene>
<dbReference type="InterPro" id="IPR016167">
    <property type="entry name" value="FAD-bd_PCMH_sub1"/>
</dbReference>
<dbReference type="GO" id="GO:0071555">
    <property type="term" value="P:cell wall organization"/>
    <property type="evidence" value="ECO:0007669"/>
    <property type="project" value="UniProtKB-KW"/>
</dbReference>
<dbReference type="InterPro" id="IPR036635">
    <property type="entry name" value="MurB_C_sf"/>
</dbReference>
<evidence type="ECO:0000256" key="13">
    <source>
        <dbReference type="ARBA" id="ARBA00022984"/>
    </source>
</evidence>
<dbReference type="EMBL" id="VTWU01000006">
    <property type="protein sequence ID" value="KAA9327519.1"/>
    <property type="molecule type" value="Genomic_DNA"/>
</dbReference>
<evidence type="ECO:0000256" key="18">
    <source>
        <dbReference type="ARBA" id="ARBA00048914"/>
    </source>
</evidence>
<evidence type="ECO:0000256" key="7">
    <source>
        <dbReference type="ARBA" id="ARBA00022490"/>
    </source>
</evidence>
<reference evidence="20 21" key="1">
    <citation type="submission" date="2019-09" db="EMBL/GenBank/DDBJ databases">
        <title>Genome sequence of Hymenobacter sp. M3.</title>
        <authorList>
            <person name="Srinivasan S."/>
        </authorList>
    </citation>
    <scope>NUCLEOTIDE SEQUENCE [LARGE SCALE GENOMIC DNA]</scope>
    <source>
        <strain evidence="20 21">M3</strain>
    </source>
</reference>
<evidence type="ECO:0000256" key="17">
    <source>
        <dbReference type="ARBA" id="ARBA00031026"/>
    </source>
</evidence>
<dbReference type="InterPro" id="IPR003170">
    <property type="entry name" value="MurB"/>
</dbReference>
<dbReference type="Gene3D" id="3.30.465.10">
    <property type="match status" value="1"/>
</dbReference>
<comment type="catalytic activity">
    <reaction evidence="18 19">
        <text>UDP-N-acetyl-alpha-D-muramate + NADP(+) = UDP-N-acetyl-3-O-(1-carboxyvinyl)-alpha-D-glucosamine + NADPH + H(+)</text>
        <dbReference type="Rhea" id="RHEA:12248"/>
        <dbReference type="ChEBI" id="CHEBI:15378"/>
        <dbReference type="ChEBI" id="CHEBI:57783"/>
        <dbReference type="ChEBI" id="CHEBI:58349"/>
        <dbReference type="ChEBI" id="CHEBI:68483"/>
        <dbReference type="ChEBI" id="CHEBI:70757"/>
        <dbReference type="EC" id="1.3.1.98"/>
    </reaction>
</comment>
<keyword evidence="14 19" id="KW-0560">Oxidoreductase</keyword>
<dbReference type="GO" id="GO:0071949">
    <property type="term" value="F:FAD binding"/>
    <property type="evidence" value="ECO:0007669"/>
    <property type="project" value="InterPro"/>
</dbReference>
<evidence type="ECO:0000313" key="20">
    <source>
        <dbReference type="EMBL" id="KAA9327519.1"/>
    </source>
</evidence>
<evidence type="ECO:0000313" key="21">
    <source>
        <dbReference type="Proteomes" id="UP000326380"/>
    </source>
</evidence>
<dbReference type="NCBIfam" id="NF000755">
    <property type="entry name" value="PRK00046.1"/>
    <property type="match status" value="1"/>
</dbReference>
<dbReference type="Pfam" id="PF01565">
    <property type="entry name" value="FAD_binding_4"/>
    <property type="match status" value="1"/>
</dbReference>
<evidence type="ECO:0000256" key="10">
    <source>
        <dbReference type="ARBA" id="ARBA00022827"/>
    </source>
</evidence>
<comment type="pathway">
    <text evidence="4 19">Cell wall biogenesis; peptidoglycan biosynthesis.</text>
</comment>
<dbReference type="SUPFAM" id="SSF56176">
    <property type="entry name" value="FAD-binding/transporter-associated domain-like"/>
    <property type="match status" value="1"/>
</dbReference>
<comment type="caution">
    <text evidence="20">The sequence shown here is derived from an EMBL/GenBank/DDBJ whole genome shotgun (WGS) entry which is preliminary data.</text>
</comment>
<dbReference type="GO" id="GO:0051301">
    <property type="term" value="P:cell division"/>
    <property type="evidence" value="ECO:0007669"/>
    <property type="project" value="UniProtKB-KW"/>
</dbReference>
<dbReference type="GO" id="GO:0005829">
    <property type="term" value="C:cytosol"/>
    <property type="evidence" value="ECO:0007669"/>
    <property type="project" value="TreeGrafter"/>
</dbReference>
<evidence type="ECO:0000256" key="9">
    <source>
        <dbReference type="ARBA" id="ARBA00022630"/>
    </source>
</evidence>
<dbReference type="InterPro" id="IPR011601">
    <property type="entry name" value="MurB_C"/>
</dbReference>
<dbReference type="GO" id="GO:0008762">
    <property type="term" value="F:UDP-N-acetylmuramate dehydrogenase activity"/>
    <property type="evidence" value="ECO:0007669"/>
    <property type="project" value="UniProtKB-UniRule"/>
</dbReference>
<evidence type="ECO:0000256" key="2">
    <source>
        <dbReference type="ARBA" id="ARBA00003921"/>
    </source>
</evidence>
<dbReference type="InterPro" id="IPR016169">
    <property type="entry name" value="FAD-bd_PCMH_sub2"/>
</dbReference>
<feature type="active site" description="Proton donor" evidence="19">
    <location>
        <position position="245"/>
    </location>
</feature>
<dbReference type="Gene3D" id="3.30.43.10">
    <property type="entry name" value="Uridine Diphospho-n-acetylenolpyruvylglucosamine Reductase, domain 2"/>
    <property type="match status" value="1"/>
</dbReference>
<comment type="cofactor">
    <cofactor evidence="1 19">
        <name>FAD</name>
        <dbReference type="ChEBI" id="CHEBI:57692"/>
    </cofactor>
</comment>
<dbReference type="SUPFAM" id="SSF56194">
    <property type="entry name" value="Uridine diphospho-N-Acetylenolpyruvylglucosamine reductase, MurB, C-terminal domain"/>
    <property type="match status" value="1"/>
</dbReference>
<dbReference type="EC" id="1.3.1.98" evidence="5 19"/>
<dbReference type="HAMAP" id="MF_00037">
    <property type="entry name" value="MurB"/>
    <property type="match status" value="1"/>
</dbReference>
<protein>
    <recommendedName>
        <fullName evidence="6 19">UDP-N-acetylenolpyruvoylglucosamine reductase</fullName>
        <ecNumber evidence="5 19">1.3.1.98</ecNumber>
    </recommendedName>
    <alternativeName>
        <fullName evidence="17 19">UDP-N-acetylmuramate dehydrogenase</fullName>
    </alternativeName>
</protein>
<dbReference type="InterPro" id="IPR016166">
    <property type="entry name" value="FAD-bd_PCMH"/>
</dbReference>
<evidence type="ECO:0000256" key="3">
    <source>
        <dbReference type="ARBA" id="ARBA00004496"/>
    </source>
</evidence>
<evidence type="ECO:0000256" key="12">
    <source>
        <dbReference type="ARBA" id="ARBA00022960"/>
    </source>
</evidence>
<feature type="active site" evidence="19">
    <location>
        <position position="169"/>
    </location>
</feature>
<accession>A0A7L4ZT85</accession>
<dbReference type="Proteomes" id="UP000326380">
    <property type="component" value="Unassembled WGS sequence"/>
</dbReference>
<name>A0A7L4ZT85_9BACT</name>
<evidence type="ECO:0000256" key="4">
    <source>
        <dbReference type="ARBA" id="ARBA00004752"/>
    </source>
</evidence>
<feature type="active site" evidence="19">
    <location>
        <position position="343"/>
    </location>
</feature>
<organism evidence="20 21">
    <name type="scientific">Hymenobacter busanensis</name>
    <dbReference type="NCBI Taxonomy" id="2607656"/>
    <lineage>
        <taxon>Bacteria</taxon>
        <taxon>Pseudomonadati</taxon>
        <taxon>Bacteroidota</taxon>
        <taxon>Cytophagia</taxon>
        <taxon>Cytophagales</taxon>
        <taxon>Hymenobacteraceae</taxon>
        <taxon>Hymenobacter</taxon>
    </lineage>
</organism>
<comment type="function">
    <text evidence="2 19">Cell wall formation.</text>
</comment>
<evidence type="ECO:0000256" key="11">
    <source>
        <dbReference type="ARBA" id="ARBA00022857"/>
    </source>
</evidence>
<dbReference type="Gene3D" id="3.90.78.10">
    <property type="entry name" value="UDP-N-acetylenolpyruvoylglucosamine reductase, C-terminal domain"/>
    <property type="match status" value="1"/>
</dbReference>
<evidence type="ECO:0000256" key="6">
    <source>
        <dbReference type="ARBA" id="ARBA00015188"/>
    </source>
</evidence>
<evidence type="ECO:0000256" key="5">
    <source>
        <dbReference type="ARBA" id="ARBA00012518"/>
    </source>
</evidence>
<dbReference type="PANTHER" id="PTHR21071">
    <property type="entry name" value="UDP-N-ACETYLENOLPYRUVOYLGLUCOSAMINE REDUCTASE"/>
    <property type="match status" value="1"/>
</dbReference>
<keyword evidence="9 19" id="KW-0285">Flavoprotein</keyword>
<evidence type="ECO:0000256" key="15">
    <source>
        <dbReference type="ARBA" id="ARBA00023306"/>
    </source>
</evidence>
<dbReference type="RefSeq" id="WP_151079966.1">
    <property type="nucleotide sequence ID" value="NZ_CP047647.1"/>
</dbReference>
<dbReference type="NCBIfam" id="TIGR00179">
    <property type="entry name" value="murB"/>
    <property type="match status" value="1"/>
</dbReference>
<keyword evidence="10 19" id="KW-0274">FAD</keyword>
<keyword evidence="8 19" id="KW-0132">Cell division</keyword>
<keyword evidence="13 19" id="KW-0573">Peptidoglycan synthesis</keyword>
<proteinExistence type="inferred from homology"/>
<evidence type="ECO:0000256" key="16">
    <source>
        <dbReference type="ARBA" id="ARBA00023316"/>
    </source>
</evidence>